<evidence type="ECO:0000256" key="1">
    <source>
        <dbReference type="SAM" id="MobiDB-lite"/>
    </source>
</evidence>
<evidence type="ECO:0000313" key="2">
    <source>
        <dbReference type="EMBL" id="CDI55670.1"/>
    </source>
</evidence>
<reference evidence="2" key="1">
    <citation type="journal article" date="2014" name="Genome Biol. Evol.">
        <title>Gene Loss Rather Than Gene Gain Is Associated with a Host Jump from Monocots to Dicots in the Smut Fungus Melanopsichium pennsylvanicum.</title>
        <authorList>
            <person name="Sharma R."/>
            <person name="Mishra B."/>
            <person name="Runge F."/>
            <person name="Thines M."/>
        </authorList>
    </citation>
    <scope>NUCLEOTIDE SEQUENCE</scope>
    <source>
        <strain evidence="2">4</strain>
    </source>
</reference>
<organism evidence="2">
    <name type="scientific">Melanopsichium pennsylvanicum 4</name>
    <dbReference type="NCBI Taxonomy" id="1398559"/>
    <lineage>
        <taxon>Eukaryota</taxon>
        <taxon>Fungi</taxon>
        <taxon>Dikarya</taxon>
        <taxon>Basidiomycota</taxon>
        <taxon>Ustilaginomycotina</taxon>
        <taxon>Ustilaginomycetes</taxon>
        <taxon>Ustilaginales</taxon>
        <taxon>Ustilaginaceae</taxon>
        <taxon>Melanopsichium</taxon>
    </lineage>
</organism>
<dbReference type="AlphaFoldDB" id="A0A077QZI0"/>
<feature type="region of interest" description="Disordered" evidence="1">
    <location>
        <begin position="356"/>
        <end position="380"/>
    </location>
</feature>
<proteinExistence type="predicted"/>
<dbReference type="EMBL" id="HG529657">
    <property type="protein sequence ID" value="CDI55670.1"/>
    <property type="molecule type" value="Genomic_DNA"/>
</dbReference>
<accession>A0A077QZI0</accession>
<sequence>MTREHCRSAFSLAEQIRMSQHSSSGSSLSSSSFQTSFKLSSPMGVDLQVWLSDDLESNTNSNEHRSSGLALGGSGMAAHHLTFAATVISTNRSTLHLDHHQMKAILVPMLEDINTLRNGWLSISDILVHPCVHAAMSFEHGTTQCRSSPAHIQVTLVPASTNHKQIATRYIRVDLEWIDLRHERQMPLTNLFQRGPLTGQLRNVVQHMTSRLLVEALLKPSSSAELFHRAWQHRQCEVGPLVDSIAASLCSLVSHSNTRPQLTPLLQRLDLQQNLPNIITIGNHLTQVDLAAYPAAAQSSVAAGRNVRYAHGELKPSIKPEELAESFESASEEGDLDMIAASRLEGQDFGQIVLDSSTGGRYDDIDLSSSDSPEPDDEVDLSRMEFPHRSIESPVSDASDEEFLACVFNYTEARFGDSNRSRAPRMLFQVTF</sequence>
<name>A0A077QZI0_9BASI</name>
<protein>
    <submittedName>
        <fullName evidence="2">Uncharacterized protein</fullName>
    </submittedName>
</protein>